<feature type="chain" id="PRO_5017026057" description="Porin" evidence="1">
    <location>
        <begin position="25"/>
        <end position="125"/>
    </location>
</feature>
<keyword evidence="3" id="KW-1185">Reference proteome</keyword>
<name>A0A370HTJ7_9HYPH</name>
<proteinExistence type="predicted"/>
<comment type="caution">
    <text evidence="2">The sequence shown here is derived from an EMBL/GenBank/DDBJ whole genome shotgun (WGS) entry which is preliminary data.</text>
</comment>
<evidence type="ECO:0000313" key="3">
    <source>
        <dbReference type="Proteomes" id="UP000254925"/>
    </source>
</evidence>
<keyword evidence="1" id="KW-0732">Signal</keyword>
<dbReference type="OrthoDB" id="8021159at2"/>
<accession>A0A370HTJ7</accession>
<feature type="signal peptide" evidence="1">
    <location>
        <begin position="1"/>
        <end position="24"/>
    </location>
</feature>
<evidence type="ECO:0000313" key="2">
    <source>
        <dbReference type="EMBL" id="RDI61846.1"/>
    </source>
</evidence>
<organism evidence="2 3">
    <name type="scientific">Microvirga subterranea</name>
    <dbReference type="NCBI Taxonomy" id="186651"/>
    <lineage>
        <taxon>Bacteria</taxon>
        <taxon>Pseudomonadati</taxon>
        <taxon>Pseudomonadota</taxon>
        <taxon>Alphaproteobacteria</taxon>
        <taxon>Hyphomicrobiales</taxon>
        <taxon>Methylobacteriaceae</taxon>
        <taxon>Microvirga</taxon>
    </lineage>
</organism>
<dbReference type="Proteomes" id="UP000254925">
    <property type="component" value="Unassembled WGS sequence"/>
</dbReference>
<evidence type="ECO:0008006" key="4">
    <source>
        <dbReference type="Google" id="ProtNLM"/>
    </source>
</evidence>
<gene>
    <name evidence="2" type="ORF">DES45_101104</name>
</gene>
<dbReference type="RefSeq" id="WP_114768021.1">
    <property type="nucleotide sequence ID" value="NZ_QQBB01000001.1"/>
</dbReference>
<protein>
    <recommendedName>
        <fullName evidence="4">Porin</fullName>
    </recommendedName>
</protein>
<dbReference type="EMBL" id="QQBB01000001">
    <property type="protein sequence ID" value="RDI61846.1"/>
    <property type="molecule type" value="Genomic_DNA"/>
</dbReference>
<dbReference type="AlphaFoldDB" id="A0A370HTJ7"/>
<sequence length="125" mass="12990">MTKIGLIVGAGLAAWLLAGSEANAADCIVPPTYINGYLSEVEGEMTVKAGKGCGFGLNGIEGAIDEAVIVQKPKVGMAGVRGLTPYYVAKPGYQGPDEFSYAFIGTGRHGGPMRVVFKRKVTVVP</sequence>
<reference evidence="2 3" key="1">
    <citation type="submission" date="2018-07" db="EMBL/GenBank/DDBJ databases">
        <title>Genomic Encyclopedia of Type Strains, Phase IV (KMG-IV): sequencing the most valuable type-strain genomes for metagenomic binning, comparative biology and taxonomic classification.</title>
        <authorList>
            <person name="Goeker M."/>
        </authorList>
    </citation>
    <scope>NUCLEOTIDE SEQUENCE [LARGE SCALE GENOMIC DNA]</scope>
    <source>
        <strain evidence="2 3">DSM 14364</strain>
    </source>
</reference>
<evidence type="ECO:0000256" key="1">
    <source>
        <dbReference type="SAM" id="SignalP"/>
    </source>
</evidence>